<dbReference type="EMBL" id="FMYG01000005">
    <property type="protein sequence ID" value="SDC49234.1"/>
    <property type="molecule type" value="Genomic_DNA"/>
</dbReference>
<dbReference type="AlphaFoldDB" id="A0A1G6M1Q4"/>
<proteinExistence type="predicted"/>
<name>A0A1G6M1Q4_9MICO</name>
<evidence type="ECO:0000313" key="4">
    <source>
        <dbReference type="Proteomes" id="UP000183203"/>
    </source>
</evidence>
<dbReference type="PANTHER" id="PTHR46401">
    <property type="entry name" value="GLYCOSYLTRANSFERASE WBBK-RELATED"/>
    <property type="match status" value="1"/>
</dbReference>
<evidence type="ECO:0000259" key="2">
    <source>
        <dbReference type="Pfam" id="PF00534"/>
    </source>
</evidence>
<organism evidence="3 4">
    <name type="scientific">Microbacterium enclense</name>
    <dbReference type="NCBI Taxonomy" id="993073"/>
    <lineage>
        <taxon>Bacteria</taxon>
        <taxon>Bacillati</taxon>
        <taxon>Actinomycetota</taxon>
        <taxon>Actinomycetes</taxon>
        <taxon>Micrococcales</taxon>
        <taxon>Microbacteriaceae</taxon>
        <taxon>Microbacterium</taxon>
    </lineage>
</organism>
<accession>A0A1G6M1Q4</accession>
<evidence type="ECO:0000256" key="1">
    <source>
        <dbReference type="ARBA" id="ARBA00022679"/>
    </source>
</evidence>
<reference evidence="3 4" key="1">
    <citation type="submission" date="2016-09" db="EMBL/GenBank/DDBJ databases">
        <authorList>
            <person name="Capua I."/>
            <person name="De Benedictis P."/>
            <person name="Joannis T."/>
            <person name="Lombin L.H."/>
            <person name="Cattoli G."/>
        </authorList>
    </citation>
    <scope>NUCLEOTIDE SEQUENCE [LARGE SCALE GENOMIC DNA]</scope>
    <source>
        <strain evidence="3 4">NIO-1002</strain>
    </source>
</reference>
<evidence type="ECO:0000313" key="3">
    <source>
        <dbReference type="EMBL" id="SDC49234.1"/>
    </source>
</evidence>
<dbReference type="RefSeq" id="WP_167345259.1">
    <property type="nucleotide sequence ID" value="NZ_FMYG01000005.1"/>
</dbReference>
<dbReference type="STRING" id="993073.AS029_10470"/>
<dbReference type="InterPro" id="IPR001296">
    <property type="entry name" value="Glyco_trans_1"/>
</dbReference>
<gene>
    <name evidence="3" type="ORF">SAMN05216418_2364</name>
</gene>
<sequence>MPDKDAAGRGLRVLFDGSWWIDGPLSNREVQREFILAWLKEFPGDAVIICVPHRDVASVQREVGSSARVVGTRFRPHGVGVIAGLTIWAARLKPDITITHNFTPLNGRSAVFVHDFLFLSDPQWFTRRERAYFSLMPATIRHADVVFTSTESEAARVTRTSAARSAIVVGLGLNRSFADTASRAPDGVHDLTGFVLTVGRLNARKNLALSIEAALRSGTVTPTFPLLVVGERSGLGAALPSSVEDALSDGSVRLLGRIDVDELRWLYENTALFLFLTLDEGFGMPTLEALATGAPMLLSDIPVFHEIVGERARFVDPRDVEAVSEAISALVRDPASPADAAPVLAHYTWENAVHRMRAAIVAGAR</sequence>
<dbReference type="CDD" id="cd03809">
    <property type="entry name" value="GT4_MtfB-like"/>
    <property type="match status" value="1"/>
</dbReference>
<protein>
    <submittedName>
        <fullName evidence="3">Glycosyltransferase involved in cell wall bisynthesis</fullName>
    </submittedName>
</protein>
<dbReference type="SUPFAM" id="SSF53756">
    <property type="entry name" value="UDP-Glycosyltransferase/glycogen phosphorylase"/>
    <property type="match status" value="1"/>
</dbReference>
<dbReference type="Pfam" id="PF00534">
    <property type="entry name" value="Glycos_transf_1"/>
    <property type="match status" value="1"/>
</dbReference>
<dbReference type="Gene3D" id="3.40.50.2000">
    <property type="entry name" value="Glycogen Phosphorylase B"/>
    <property type="match status" value="2"/>
</dbReference>
<dbReference type="PANTHER" id="PTHR46401:SF2">
    <property type="entry name" value="GLYCOSYLTRANSFERASE WBBK-RELATED"/>
    <property type="match status" value="1"/>
</dbReference>
<dbReference type="Proteomes" id="UP000183203">
    <property type="component" value="Unassembled WGS sequence"/>
</dbReference>
<dbReference type="GO" id="GO:0009103">
    <property type="term" value="P:lipopolysaccharide biosynthetic process"/>
    <property type="evidence" value="ECO:0007669"/>
    <property type="project" value="TreeGrafter"/>
</dbReference>
<feature type="domain" description="Glycosyl transferase family 1" evidence="2">
    <location>
        <begin position="194"/>
        <end position="339"/>
    </location>
</feature>
<dbReference type="GO" id="GO:0016757">
    <property type="term" value="F:glycosyltransferase activity"/>
    <property type="evidence" value="ECO:0007669"/>
    <property type="project" value="InterPro"/>
</dbReference>
<keyword evidence="1 3" id="KW-0808">Transferase</keyword>